<evidence type="ECO:0000313" key="3">
    <source>
        <dbReference type="Proteomes" id="UP000030108"/>
    </source>
</evidence>
<feature type="region of interest" description="Disordered" evidence="1">
    <location>
        <begin position="1"/>
        <end position="122"/>
    </location>
</feature>
<evidence type="ECO:0000313" key="2">
    <source>
        <dbReference type="EMBL" id="EUC62813.1"/>
    </source>
</evidence>
<organism evidence="2 3">
    <name type="scientific">Rhizoctonia solani AG-3 Rhs1AP</name>
    <dbReference type="NCBI Taxonomy" id="1086054"/>
    <lineage>
        <taxon>Eukaryota</taxon>
        <taxon>Fungi</taxon>
        <taxon>Dikarya</taxon>
        <taxon>Basidiomycota</taxon>
        <taxon>Agaricomycotina</taxon>
        <taxon>Agaricomycetes</taxon>
        <taxon>Cantharellales</taxon>
        <taxon>Ceratobasidiaceae</taxon>
        <taxon>Rhizoctonia</taxon>
    </lineage>
</organism>
<dbReference type="AlphaFoldDB" id="X8JIM7"/>
<dbReference type="Proteomes" id="UP000030108">
    <property type="component" value="Unassembled WGS sequence"/>
</dbReference>
<reference evidence="3" key="1">
    <citation type="journal article" date="2014" name="Genome Announc.">
        <title>Draft genome sequence of the plant-pathogenic soil fungus Rhizoctonia solani anastomosis group 3 strain Rhs1AP.</title>
        <authorList>
            <person name="Cubeta M.A."/>
            <person name="Thomas E."/>
            <person name="Dean R.A."/>
            <person name="Jabaji S."/>
            <person name="Neate S.M."/>
            <person name="Tavantzis S."/>
            <person name="Toda T."/>
            <person name="Vilgalys R."/>
            <person name="Bharathan N."/>
            <person name="Fedorova-Abrams N."/>
            <person name="Pakala S.B."/>
            <person name="Pakala S.M."/>
            <person name="Zafar N."/>
            <person name="Joardar V."/>
            <person name="Losada L."/>
            <person name="Nierman W.C."/>
        </authorList>
    </citation>
    <scope>NUCLEOTIDE SEQUENCE [LARGE SCALE GENOMIC DNA]</scope>
    <source>
        <strain evidence="3">AG-3</strain>
    </source>
</reference>
<comment type="caution">
    <text evidence="2">The sequence shown here is derived from an EMBL/GenBank/DDBJ whole genome shotgun (WGS) entry which is preliminary data.</text>
</comment>
<dbReference type="EMBL" id="JATN01000317">
    <property type="protein sequence ID" value="EUC62813.1"/>
    <property type="molecule type" value="Genomic_DNA"/>
</dbReference>
<gene>
    <name evidence="2" type="ORF">RSOL_455800</name>
</gene>
<proteinExistence type="predicted"/>
<protein>
    <submittedName>
        <fullName evidence="2">Uncharacterized protein</fullName>
    </submittedName>
</protein>
<sequence>MRPPPSTGPAEEPIASPSREDAPAQQLSGTQGSAEVPSIELETTDLGVKRKRGPNSPKAPTRASTRKRVQTRTQNGTQASVEAQETTTAEAPTPRTTRSQRKAQNTGSVPETVARSLRSRKK</sequence>
<name>X8JIM7_9AGAM</name>
<evidence type="ECO:0000256" key="1">
    <source>
        <dbReference type="SAM" id="MobiDB-lite"/>
    </source>
</evidence>
<feature type="compositionally biased region" description="Low complexity" evidence="1">
    <location>
        <begin position="85"/>
        <end position="97"/>
    </location>
</feature>
<accession>X8JIM7</accession>
<feature type="compositionally biased region" description="Polar residues" evidence="1">
    <location>
        <begin position="71"/>
        <end position="84"/>
    </location>
</feature>